<name>A0ABR0CC32_PURLI</name>
<proteinExistence type="inferred from homology"/>
<dbReference type="Pfam" id="PF12246">
    <property type="entry name" value="MKT1_C"/>
    <property type="match status" value="1"/>
</dbReference>
<feature type="compositionally biased region" description="Acidic residues" evidence="3">
    <location>
        <begin position="1914"/>
        <end position="1925"/>
    </location>
</feature>
<feature type="region of interest" description="Disordered" evidence="3">
    <location>
        <begin position="2382"/>
        <end position="2409"/>
    </location>
</feature>
<sequence length="2535" mass="275554">MNLKTEIVWIEAFVVQRTSHGRSLTSEPPEGDGLSSAGPLHSCVKEEERVPCCTFAAVLPLPFPIPRFPAKAAGVLMSVLALGTAATLQGGSPRPCGSCTPASFNELPTLDRGEGGEGTTKAWGWTIAEGRMGQATGEDQHRWQKLLLQLWPRLAVARLRPPENAPLLAPWQAQAIESNRSSLSSSKQQQHQAPLLVDGFSPPTCSLHPSPAGTHQHSRTTTRAALDRLARRRRVLPHAKSTGTAAGRSRQNLETSRRQQNTQLASPDDCNLWPPPSHSPPPDSSKRPSPPAPTATLAEGFAGLFGTSFLLSRLRPPPPRSVFSCRPTTHRRVPDPDPPPPCTRTPKRPPRLARDFGLFPSGGGGRRPLAPVPNSSHHDPQQKRLRQRKQLFQAPSRNTRAPLSPHRLVEMPFLIEDSWINGQASTSDISELEDCAIAVDASYYLNLLLDTPPAHEPLLSALGGLTGIEAHINENLDHWSKNRITPFFIFDGQSITGQDQVSLARRRSANQKTDDAWNLYSQSQAEQAVATFGANPGEHCHTPAESLAAWLTESSAGAFCVRNLYPLLQNILKKRGLHFLVPPYNACAQLAYFEMIDSDQCAGVMGPQELLLYPVKDSIIRSFDWEAKTVSFVSKKKAMTGLGVGEPMFIDAMLMTGTSFLPPFPPLLDTSMYQNAFTVMDAVNMLRTADKSIATACASFNDILQAQDPAWLDKYRKSRMAVQHFIYIAENGEVRVNDFDKLTKDNHEYLGLQLPAELFHYLNTGLIGARNLNCITHGQILMQPTLEGGATDEYKKLVTDKILPLKEQALGLIIPRVHRGIGHKDITLRVWFDPKFAYTINHRALQPPPSQKVGSWDVKESDLRKFFPADFAGPIYLEVLALANSDFVELTLAKEKFIKGIDTTEMVTSVAIWRFLHLRGYVNDEHKLTKWGNALATTLLALKEANENRPEVPGLDEAALLAFELIRLGVLTAKYREDVPGMPRKGTEEEKSSLVLISQCATLLKLRHQVYGYTGPLNKGLLAFRSLSTTVREADRDLIEAIVASMFMYGQCKRERDDYLDISQRLPFLQEPDIGLGIAIRTFFDEDEAGDSKEARAARLAEFPRTFVPFAEALADDFRLCADFVGALNQGVQTVDSIELPAADKAAWAKAQRQLAWKDVTLTLSHAAAAATTREVWQWIAHSGGERGVGIQKTGRRRGSGQKWPSSLYEIFKLRLTPGRHGLDPNPWLWSPRRSEGTVQGSWPGVPRAAKSHVPSRKIKAPKQNITKPDGCPTCLAVYRDKVAGAVGRWTNRQMPAGSLSGTSSPVPHTEAEWAPGPFRHARSSGPLFGGPCASSFPRLYAELWRAWQNDVFKRERRRRPPPPQEGGSQKRESNDDNDEGTMTQKKVERGHRDELTGIGNRIHKPSRILPPSHSMCPRGAVKRFWSLLVHNRRRPYVCLAFVPVREVAVRRANESCLGFARGSHIIKSFHISIEQVSLAHLHLGSARDLDLDLDAALSRLNGPAHADRRAPVPFRTIMDVLVPDKGAFSGSRVDGVALDSCRVGPRDTAGADDPDTFQWHQGTEYETFPGFAKRTEKGLLTYSDNTTLPGGETPRRATWSRSRMELGRGLFVVKFTLQAGGCAVTQHINTMPNRPPPNWDCRVTYKKRWPKGYERRISGVPQVQAMVQDDKKYQVFMWDEGKEPADVNSDSPDPSSWGEPIFLVELHKPTGDGDNSWCTMDAAGFYPNRLTTRIEFCMNQDCWDGRQCLKDSGYPSCRAMVANTLDPHFVGSPSFTVREVSIFKPCDGQGGSSDGQGSSAPARLPIPPSEPLEAPGLVAAIQKGTAPEAPEQPDSPKTPGQVASIQTEDAGGLLPTIPEEDEDLEELNPPKAPETPSEALEAPAQAVSISKLSAPRGPPTPPEAAEPPASPDEAPESPEPDESELPPFRRKGFLSSLTNIIGASPPPKSHFIALKPAGPKGPGAVAWPKVEEPPPPPTGQAESELIEEPIMPPSVRLKSKDIKFLTDVIAPGMRPTAPHKAPKANAPKAPRPWEVAENSITPPPPKGPIWPADGGPPPPPPMPPGPGGEPPAPPPMPFTGPPPPPPMPFTGPPAPPPMPPSPEEPAAKARAVDLGWEAMPSVPKTPEEPDPAENRKNEERSGWPSWFKLPSQSTVSEWLDIATSQAAKSLPGLIDALIAPQSPSRPPSREGPSRHPSPEDPDLPPSPEDPDLPPSLESLELPPSPESPSPSPSPSPPSSPTTPSSPSPTEPSETTWQTPSSNTTTATPSLTTSTVYTTRVHTITSCETDVPDCTTEGQVVVVTETIALYTTVCEVTETQTDMTTTTTMPEPTPAPTLTTTTVYTTKVHTITHCPPDVPDCPAEEGRVVVVTETIPLYTTVCPVDDPAPTDLATPSPAVTTAPDADDDDVTTKYFTTFRTITSCPPDTPECAADAAPEPTPRPGGGAGGSADDDDAVDPNDDSYTGENNGSGSNDSGHGYGNATIPGSTGITTHRQPLPTQTDYPTPPVIVSRGSTTSITSLIALGAAAVVLVIF</sequence>
<dbReference type="PANTHER" id="PTHR11081">
    <property type="entry name" value="FLAP ENDONUCLEASE FAMILY MEMBER"/>
    <property type="match status" value="1"/>
</dbReference>
<feature type="compositionally biased region" description="Pro residues" evidence="3">
    <location>
        <begin position="2223"/>
        <end position="2250"/>
    </location>
</feature>
<dbReference type="Pfam" id="PF12247">
    <property type="entry name" value="MKT1_N"/>
    <property type="match status" value="1"/>
</dbReference>
<keyword evidence="7" id="KW-1185">Reference proteome</keyword>
<dbReference type="CDD" id="cd09858">
    <property type="entry name" value="PIN_MKT1"/>
    <property type="match status" value="1"/>
</dbReference>
<feature type="compositionally biased region" description="Low complexity" evidence="3">
    <location>
        <begin position="2466"/>
        <end position="2477"/>
    </location>
</feature>
<evidence type="ECO:0000256" key="2">
    <source>
        <dbReference type="ARBA" id="ARBA00024023"/>
    </source>
</evidence>
<dbReference type="InterPro" id="IPR022039">
    <property type="entry name" value="MKT1_C"/>
</dbReference>
<feature type="region of interest" description="Disordered" evidence="3">
    <location>
        <begin position="2173"/>
        <end position="2271"/>
    </location>
</feature>
<feature type="compositionally biased region" description="Pro residues" evidence="3">
    <location>
        <begin position="273"/>
        <end position="293"/>
    </location>
</feature>
<dbReference type="PANTHER" id="PTHR11081:SF32">
    <property type="entry name" value="POST-TRANSCRIPTIONAL REGULATOR MKT1"/>
    <property type="match status" value="1"/>
</dbReference>
<feature type="compositionally biased region" description="Pro residues" evidence="3">
    <location>
        <begin position="1897"/>
        <end position="1911"/>
    </location>
</feature>
<evidence type="ECO:0000313" key="7">
    <source>
        <dbReference type="Proteomes" id="UP001287286"/>
    </source>
</evidence>
<feature type="compositionally biased region" description="Basic and acidic residues" evidence="3">
    <location>
        <begin position="2188"/>
        <end position="2199"/>
    </location>
</feature>
<feature type="domain" description="Post-transcriptional regulator MKT1 C-terminal" evidence="4">
    <location>
        <begin position="914"/>
        <end position="1154"/>
    </location>
</feature>
<evidence type="ECO:0008006" key="8">
    <source>
        <dbReference type="Google" id="ProtNLM"/>
    </source>
</evidence>
<evidence type="ECO:0000256" key="1">
    <source>
        <dbReference type="ARBA" id="ARBA00022845"/>
    </source>
</evidence>
<feature type="compositionally biased region" description="Low complexity" evidence="3">
    <location>
        <begin position="2393"/>
        <end position="2403"/>
    </location>
</feature>
<feature type="region of interest" description="Disordered" evidence="3">
    <location>
        <begin position="1355"/>
        <end position="1393"/>
    </location>
</feature>
<feature type="region of interest" description="Disordered" evidence="3">
    <location>
        <begin position="20"/>
        <end position="39"/>
    </location>
</feature>
<feature type="compositionally biased region" description="Low complexity" evidence="3">
    <location>
        <begin position="179"/>
        <end position="192"/>
    </location>
</feature>
<comment type="similarity">
    <text evidence="2">Belongs to the XPG/RAD2 endonuclease family.</text>
</comment>
<feature type="region of interest" description="Disordered" evidence="3">
    <location>
        <begin position="1787"/>
        <end position="1814"/>
    </location>
</feature>
<evidence type="ECO:0000259" key="4">
    <source>
        <dbReference type="Pfam" id="PF12246"/>
    </source>
</evidence>
<dbReference type="InterPro" id="IPR029060">
    <property type="entry name" value="PIN-like_dom_sf"/>
</dbReference>
<feature type="compositionally biased region" description="Acidic residues" evidence="3">
    <location>
        <begin position="2451"/>
        <end position="2461"/>
    </location>
</feature>
<feature type="region of interest" description="Disordered" evidence="3">
    <location>
        <begin position="179"/>
        <end position="296"/>
    </location>
</feature>
<feature type="compositionally biased region" description="Low complexity" evidence="3">
    <location>
        <begin position="2016"/>
        <end position="2029"/>
    </location>
</feature>
<comment type="caution">
    <text evidence="6">The sequence shown here is derived from an EMBL/GenBank/DDBJ whole genome shotgun (WGS) entry which is preliminary data.</text>
</comment>
<feature type="domain" description="Post-transcriptional regulator MKT1 N-terminal" evidence="5">
    <location>
        <begin position="744"/>
        <end position="832"/>
    </location>
</feature>
<dbReference type="InterPro" id="IPR037314">
    <property type="entry name" value="MKT1_H3TH"/>
</dbReference>
<dbReference type="EMBL" id="JAWRVI010000005">
    <property type="protein sequence ID" value="KAK4093488.1"/>
    <property type="molecule type" value="Genomic_DNA"/>
</dbReference>
<feature type="compositionally biased region" description="Pro residues" evidence="3">
    <location>
        <begin position="2042"/>
        <end position="2104"/>
    </location>
</feature>
<feature type="region of interest" description="Disordered" evidence="3">
    <location>
        <begin position="312"/>
        <end position="386"/>
    </location>
</feature>
<evidence type="ECO:0000259" key="5">
    <source>
        <dbReference type="Pfam" id="PF12247"/>
    </source>
</evidence>
<feature type="compositionally biased region" description="Low complexity" evidence="3">
    <location>
        <begin position="2251"/>
        <end position="2271"/>
    </location>
</feature>
<feature type="compositionally biased region" description="Polar residues" evidence="3">
    <location>
        <begin position="241"/>
        <end position="265"/>
    </location>
</feature>
<dbReference type="Gene3D" id="2.60.120.200">
    <property type="match status" value="1"/>
</dbReference>
<organism evidence="6 7">
    <name type="scientific">Purpureocillium lilacinum</name>
    <name type="common">Paecilomyces lilacinus</name>
    <dbReference type="NCBI Taxonomy" id="33203"/>
    <lineage>
        <taxon>Eukaryota</taxon>
        <taxon>Fungi</taxon>
        <taxon>Dikarya</taxon>
        <taxon>Ascomycota</taxon>
        <taxon>Pezizomycotina</taxon>
        <taxon>Sordariomycetes</taxon>
        <taxon>Hypocreomycetidae</taxon>
        <taxon>Hypocreales</taxon>
        <taxon>Ophiocordycipitaceae</taxon>
        <taxon>Purpureocillium</taxon>
    </lineage>
</organism>
<evidence type="ECO:0000256" key="3">
    <source>
        <dbReference type="SAM" id="MobiDB-lite"/>
    </source>
</evidence>
<evidence type="ECO:0000313" key="6">
    <source>
        <dbReference type="EMBL" id="KAK4093488.1"/>
    </source>
</evidence>
<protein>
    <recommendedName>
        <fullName evidence="8">XPG N-terminal domain-containing protein</fullName>
    </recommendedName>
</protein>
<feature type="compositionally biased region" description="Basic and acidic residues" evidence="3">
    <location>
        <begin position="2133"/>
        <end position="2142"/>
    </location>
</feature>
<dbReference type="Gene3D" id="3.40.50.1010">
    <property type="entry name" value="5'-nuclease"/>
    <property type="match status" value="1"/>
</dbReference>
<dbReference type="InterPro" id="IPR022040">
    <property type="entry name" value="MKT1_N"/>
</dbReference>
<feature type="region of interest" description="Disordered" evidence="3">
    <location>
        <begin position="2013"/>
        <end position="2150"/>
    </location>
</feature>
<dbReference type="InterPro" id="IPR006084">
    <property type="entry name" value="XPG/Rad2"/>
</dbReference>
<feature type="region of interest" description="Disordered" evidence="3">
    <location>
        <begin position="2425"/>
        <end position="2507"/>
    </location>
</feature>
<dbReference type="Proteomes" id="UP001287286">
    <property type="component" value="Unassembled WGS sequence"/>
</dbReference>
<feature type="compositionally biased region" description="Polar residues" evidence="3">
    <location>
        <begin position="2485"/>
        <end position="2504"/>
    </location>
</feature>
<accession>A0ABR0CC32</accession>
<reference evidence="6 7" key="1">
    <citation type="journal article" date="2024" name="Microbiol. Resour. Announc.">
        <title>Genome annotations for the ascomycete fungi Trichoderma harzianum, Trichoderma aggressivum, and Purpureocillium lilacinum.</title>
        <authorList>
            <person name="Beijen E.P.W."/>
            <person name="Ohm R.A."/>
        </authorList>
    </citation>
    <scope>NUCLEOTIDE SEQUENCE [LARGE SCALE GENOMIC DNA]</scope>
    <source>
        <strain evidence="6 7">CBS 150709</strain>
    </source>
</reference>
<keyword evidence="1" id="KW-0810">Translation regulation</keyword>
<gene>
    <name evidence="6" type="ORF">Purlil1_1822</name>
</gene>
<dbReference type="SUPFAM" id="SSF88723">
    <property type="entry name" value="PIN domain-like"/>
    <property type="match status" value="1"/>
</dbReference>
<feature type="region of interest" description="Disordered" evidence="3">
    <location>
        <begin position="1853"/>
        <end position="1995"/>
    </location>
</feature>
<dbReference type="CDD" id="cd09902">
    <property type="entry name" value="H3TH_MKT1"/>
    <property type="match status" value="1"/>
</dbReference>